<evidence type="ECO:0000313" key="1">
    <source>
        <dbReference type="EMBL" id="MDN4521095.1"/>
    </source>
</evidence>
<keyword evidence="2" id="KW-1185">Reference proteome</keyword>
<comment type="caution">
    <text evidence="1">The sequence shown here is derived from an EMBL/GenBank/DDBJ whole genome shotgun (WGS) entry which is preliminary data.</text>
</comment>
<dbReference type="EMBL" id="JAUHTC010000086">
    <property type="protein sequence ID" value="MDN4521095.1"/>
    <property type="molecule type" value="Genomic_DNA"/>
</dbReference>
<organism evidence="1 2">
    <name type="scientific">Mycolicibacterium austroafricanum</name>
    <name type="common">Mycobacterium austroafricanum</name>
    <dbReference type="NCBI Taxonomy" id="39687"/>
    <lineage>
        <taxon>Bacteria</taxon>
        <taxon>Bacillati</taxon>
        <taxon>Actinomycetota</taxon>
        <taxon>Actinomycetes</taxon>
        <taxon>Mycobacteriales</taxon>
        <taxon>Mycobacteriaceae</taxon>
        <taxon>Mycolicibacterium</taxon>
    </lineage>
</organism>
<dbReference type="Proteomes" id="UP001172687">
    <property type="component" value="Unassembled WGS sequence"/>
</dbReference>
<accession>A0ABT8HJZ8</accession>
<reference evidence="1" key="1">
    <citation type="submission" date="2023-07" db="EMBL/GenBank/DDBJ databases">
        <title>Degradation of tert-butanol by M. austroafricanum TBA100.</title>
        <authorList>
            <person name="Helbich S."/>
            <person name="Vainshtein Y."/>
        </authorList>
    </citation>
    <scope>NUCLEOTIDE SEQUENCE</scope>
    <source>
        <strain evidence="1">TBA100</strain>
    </source>
</reference>
<gene>
    <name evidence="1" type="ORF">QYF68_25200</name>
</gene>
<evidence type="ECO:0000313" key="2">
    <source>
        <dbReference type="Proteomes" id="UP001172687"/>
    </source>
</evidence>
<sequence>MAVTGRPDRIMVPRICALVAALAVVVGGGTSCSSPSASGALASPFDASSPWRQVIPADAPVDPNSTAMIASVQPTPALNANLVAYGIPIYAAGRDTPTYAVACTRVDYGLCPFAGWPVAIPDGAEPNTGSDGVLVSVQESSGIIFEFWRAVRDGETWTTAFGAVNSLHGSGWGGAATGSGASRLAGVVRVAEIADGEIPHALALQSNNACPTFRAPALKSDGTSTRADCIPEGARLQLDPELDLGSLDLRPGELAVARAMQRYGGYLMDVANTPLSVSFEREADPAADEVGQTYSDAGFRWDYDAMENVPWDKLRVLK</sequence>
<dbReference type="PROSITE" id="PS51257">
    <property type="entry name" value="PROKAR_LIPOPROTEIN"/>
    <property type="match status" value="1"/>
</dbReference>
<dbReference type="RefSeq" id="WP_105389235.1">
    <property type="nucleotide sequence ID" value="NZ_CP070380.1"/>
</dbReference>
<evidence type="ECO:0008006" key="3">
    <source>
        <dbReference type="Google" id="ProtNLM"/>
    </source>
</evidence>
<protein>
    <recommendedName>
        <fullName evidence="3">DUF732 domain-containing protein</fullName>
    </recommendedName>
</protein>
<name>A0ABT8HJZ8_MYCAO</name>
<proteinExistence type="predicted"/>